<evidence type="ECO:0000313" key="1">
    <source>
        <dbReference type="EMBL" id="KAA8914909.1"/>
    </source>
</evidence>
<dbReference type="EMBL" id="VXIS01000002">
    <property type="protein sequence ID" value="KAA8914909.1"/>
    <property type="molecule type" value="Genomic_DNA"/>
</dbReference>
<evidence type="ECO:0000313" key="2">
    <source>
        <dbReference type="Proteomes" id="UP000326924"/>
    </source>
</evidence>
<dbReference type="Proteomes" id="UP000326924">
    <property type="component" value="Unassembled WGS sequence"/>
</dbReference>
<gene>
    <name evidence="1" type="ORF">FN846DRAFT_749782</name>
</gene>
<reference evidence="1 2" key="1">
    <citation type="submission" date="2019-09" db="EMBL/GenBank/DDBJ databases">
        <title>Draft genome of the ectomycorrhizal ascomycete Sphaerosporella brunnea.</title>
        <authorList>
            <consortium name="DOE Joint Genome Institute"/>
            <person name="Benucci G.M."/>
            <person name="Marozzi G."/>
            <person name="Antonielli L."/>
            <person name="Sanchez S."/>
            <person name="Marco P."/>
            <person name="Wang X."/>
            <person name="Falini L.B."/>
            <person name="Barry K."/>
            <person name="Haridas S."/>
            <person name="Lipzen A."/>
            <person name="Labutti K."/>
            <person name="Grigoriev I.V."/>
            <person name="Murat C."/>
            <person name="Martin F."/>
            <person name="Albertini E."/>
            <person name="Donnini D."/>
            <person name="Bonito G."/>
        </authorList>
    </citation>
    <scope>NUCLEOTIDE SEQUENCE [LARGE SCALE GENOMIC DNA]</scope>
    <source>
        <strain evidence="1 2">Sb_GMNB300</strain>
    </source>
</reference>
<sequence length="107" mass="11717">LYGDPAYALSYGVISAYKARPGQLLDPILQEVNATMSSLRISVEHSFGKTMMLWSFNGFKGDLKVGLSPVAAYFVVAVLFSNIHSCLYGNQTSLQLNCPPPSLHDYL</sequence>
<dbReference type="OrthoDB" id="5289248at2759"/>
<protein>
    <recommendedName>
        <fullName evidence="3">DDE Tnp4 domain-containing protein</fullName>
    </recommendedName>
</protein>
<organism evidence="1 2">
    <name type="scientific">Sphaerosporella brunnea</name>
    <dbReference type="NCBI Taxonomy" id="1250544"/>
    <lineage>
        <taxon>Eukaryota</taxon>
        <taxon>Fungi</taxon>
        <taxon>Dikarya</taxon>
        <taxon>Ascomycota</taxon>
        <taxon>Pezizomycotina</taxon>
        <taxon>Pezizomycetes</taxon>
        <taxon>Pezizales</taxon>
        <taxon>Pyronemataceae</taxon>
        <taxon>Sphaerosporella</taxon>
    </lineage>
</organism>
<feature type="non-terminal residue" evidence="1">
    <location>
        <position position="1"/>
    </location>
</feature>
<name>A0A5J5FC74_9PEZI</name>
<dbReference type="InParanoid" id="A0A5J5FC74"/>
<feature type="non-terminal residue" evidence="1">
    <location>
        <position position="107"/>
    </location>
</feature>
<proteinExistence type="predicted"/>
<comment type="caution">
    <text evidence="1">The sequence shown here is derived from an EMBL/GenBank/DDBJ whole genome shotgun (WGS) entry which is preliminary data.</text>
</comment>
<dbReference type="AlphaFoldDB" id="A0A5J5FC74"/>
<keyword evidence="2" id="KW-1185">Reference proteome</keyword>
<accession>A0A5J5FC74</accession>
<evidence type="ECO:0008006" key="3">
    <source>
        <dbReference type="Google" id="ProtNLM"/>
    </source>
</evidence>